<protein>
    <submittedName>
        <fullName evidence="1">Uncharacterized protein</fullName>
    </submittedName>
</protein>
<name>A0A8T0QBH6_PANVG</name>
<evidence type="ECO:0000313" key="2">
    <source>
        <dbReference type="Proteomes" id="UP000823388"/>
    </source>
</evidence>
<organism evidence="1 2">
    <name type="scientific">Panicum virgatum</name>
    <name type="common">Blackwell switchgrass</name>
    <dbReference type="NCBI Taxonomy" id="38727"/>
    <lineage>
        <taxon>Eukaryota</taxon>
        <taxon>Viridiplantae</taxon>
        <taxon>Streptophyta</taxon>
        <taxon>Embryophyta</taxon>
        <taxon>Tracheophyta</taxon>
        <taxon>Spermatophyta</taxon>
        <taxon>Magnoliopsida</taxon>
        <taxon>Liliopsida</taxon>
        <taxon>Poales</taxon>
        <taxon>Poaceae</taxon>
        <taxon>PACMAD clade</taxon>
        <taxon>Panicoideae</taxon>
        <taxon>Panicodae</taxon>
        <taxon>Paniceae</taxon>
        <taxon>Panicinae</taxon>
        <taxon>Panicum</taxon>
        <taxon>Panicum sect. Hiantes</taxon>
    </lineage>
</organism>
<dbReference type="EMBL" id="CM029049">
    <property type="protein sequence ID" value="KAG2570755.1"/>
    <property type="molecule type" value="Genomic_DNA"/>
</dbReference>
<reference evidence="1" key="1">
    <citation type="submission" date="2020-05" db="EMBL/GenBank/DDBJ databases">
        <title>WGS assembly of Panicum virgatum.</title>
        <authorList>
            <person name="Lovell J.T."/>
            <person name="Jenkins J."/>
            <person name="Shu S."/>
            <person name="Juenger T.E."/>
            <person name="Schmutz J."/>
        </authorList>
    </citation>
    <scope>NUCLEOTIDE SEQUENCE</scope>
    <source>
        <strain evidence="1">AP13</strain>
    </source>
</reference>
<proteinExistence type="predicted"/>
<gene>
    <name evidence="1" type="ORF">PVAP13_7KG057309</name>
</gene>
<sequence>MTDDLMEYVVVLPSEDLKGNLFLGYWCLCKVMTTSNLEHSVVAASRTLLYHKYTKYKIGKYYYKKISNRVFGKTKNITARTNEKEPTCTLKSIFTRVTKKSS</sequence>
<evidence type="ECO:0000313" key="1">
    <source>
        <dbReference type="EMBL" id="KAG2570755.1"/>
    </source>
</evidence>
<accession>A0A8T0QBH6</accession>
<keyword evidence="2" id="KW-1185">Reference proteome</keyword>
<comment type="caution">
    <text evidence="1">The sequence shown here is derived from an EMBL/GenBank/DDBJ whole genome shotgun (WGS) entry which is preliminary data.</text>
</comment>
<dbReference type="AlphaFoldDB" id="A0A8T0QBH6"/>
<dbReference type="Proteomes" id="UP000823388">
    <property type="component" value="Chromosome 7K"/>
</dbReference>